<dbReference type="AlphaFoldDB" id="A0A0A8ZTM1"/>
<reference evidence="1" key="1">
    <citation type="submission" date="2014-09" db="EMBL/GenBank/DDBJ databases">
        <authorList>
            <person name="Magalhaes I.L.F."/>
            <person name="Oliveira U."/>
            <person name="Santos F.R."/>
            <person name="Vidigal T.H.D.A."/>
            <person name="Brescovit A.D."/>
            <person name="Santos A.J."/>
        </authorList>
    </citation>
    <scope>NUCLEOTIDE SEQUENCE</scope>
    <source>
        <tissue evidence="1">Shoot tissue taken approximately 20 cm above the soil surface</tissue>
    </source>
</reference>
<proteinExistence type="predicted"/>
<name>A0A0A8ZTM1_ARUDO</name>
<dbReference type="EMBL" id="GBRH01255121">
    <property type="protein sequence ID" value="JAD42774.1"/>
    <property type="molecule type" value="Transcribed_RNA"/>
</dbReference>
<reference evidence="1" key="2">
    <citation type="journal article" date="2015" name="Data Brief">
        <title>Shoot transcriptome of the giant reed, Arundo donax.</title>
        <authorList>
            <person name="Barrero R.A."/>
            <person name="Guerrero F.D."/>
            <person name="Moolhuijzen P."/>
            <person name="Goolsby J.A."/>
            <person name="Tidwell J."/>
            <person name="Bellgard S.E."/>
            <person name="Bellgard M.I."/>
        </authorList>
    </citation>
    <scope>NUCLEOTIDE SEQUENCE</scope>
    <source>
        <tissue evidence="1">Shoot tissue taken approximately 20 cm above the soil surface</tissue>
    </source>
</reference>
<accession>A0A0A8ZTM1</accession>
<protein>
    <submittedName>
        <fullName evidence="1">Uncharacterized protein</fullName>
    </submittedName>
</protein>
<evidence type="ECO:0000313" key="1">
    <source>
        <dbReference type="EMBL" id="JAD42774.1"/>
    </source>
</evidence>
<sequence>MSATPVIFTDYFKIFNIETSQ</sequence>
<organism evidence="1">
    <name type="scientific">Arundo donax</name>
    <name type="common">Giant reed</name>
    <name type="synonym">Donax arundinaceus</name>
    <dbReference type="NCBI Taxonomy" id="35708"/>
    <lineage>
        <taxon>Eukaryota</taxon>
        <taxon>Viridiplantae</taxon>
        <taxon>Streptophyta</taxon>
        <taxon>Embryophyta</taxon>
        <taxon>Tracheophyta</taxon>
        <taxon>Spermatophyta</taxon>
        <taxon>Magnoliopsida</taxon>
        <taxon>Liliopsida</taxon>
        <taxon>Poales</taxon>
        <taxon>Poaceae</taxon>
        <taxon>PACMAD clade</taxon>
        <taxon>Arundinoideae</taxon>
        <taxon>Arundineae</taxon>
        <taxon>Arundo</taxon>
    </lineage>
</organism>